<evidence type="ECO:0000313" key="12">
    <source>
        <dbReference type="EMBL" id="MDM7859370.1"/>
    </source>
</evidence>
<feature type="binding site" evidence="8">
    <location>
        <begin position="127"/>
        <end position="131"/>
    </location>
    <ligand>
        <name>NADP(+)</name>
        <dbReference type="ChEBI" id="CHEBI:58349"/>
    </ligand>
</feature>
<comment type="caution">
    <text evidence="8">Lacks conserved residue(s) required for the propagation of feature annotation.</text>
</comment>
<comment type="similarity">
    <text evidence="8">Belongs to the shikimate dehydrogenase family.</text>
</comment>
<feature type="binding site" evidence="8">
    <location>
        <position position="249"/>
    </location>
    <ligand>
        <name>shikimate</name>
        <dbReference type="ChEBI" id="CHEBI:36208"/>
    </ligand>
</feature>
<dbReference type="RefSeq" id="WP_289363357.1">
    <property type="nucleotide sequence ID" value="NZ_JAUCBP010000001.1"/>
</dbReference>
<accession>A0ABT7ST92</accession>
<feature type="binding site" evidence="8">
    <location>
        <position position="62"/>
    </location>
    <ligand>
        <name>shikimate</name>
        <dbReference type="ChEBI" id="CHEBI:36208"/>
    </ligand>
</feature>
<dbReference type="Pfam" id="PF01488">
    <property type="entry name" value="Shikimate_DH"/>
    <property type="match status" value="1"/>
</dbReference>
<dbReference type="NCBIfam" id="NF001310">
    <property type="entry name" value="PRK00258.1-2"/>
    <property type="match status" value="1"/>
</dbReference>
<proteinExistence type="inferred from homology"/>
<dbReference type="CDD" id="cd01065">
    <property type="entry name" value="NAD_bind_Shikimate_DH"/>
    <property type="match status" value="1"/>
</dbReference>
<dbReference type="InterPro" id="IPR046346">
    <property type="entry name" value="Aminoacid_DH-like_N_sf"/>
</dbReference>
<dbReference type="HAMAP" id="MF_00222">
    <property type="entry name" value="Shikimate_DH_AroE"/>
    <property type="match status" value="1"/>
</dbReference>
<reference evidence="12 13" key="1">
    <citation type="submission" date="2023-06" db="EMBL/GenBank/DDBJ databases">
        <title>Alteromonas sp. ASW11-36 isolated from intertidal sand.</title>
        <authorList>
            <person name="Li Y."/>
        </authorList>
    </citation>
    <scope>NUCLEOTIDE SEQUENCE [LARGE SCALE GENOMIC DNA]</scope>
    <source>
        <strain evidence="12 13">ASW11-36</strain>
    </source>
</reference>
<keyword evidence="5 8" id="KW-0560">Oxidoreductase</keyword>
<comment type="subunit">
    <text evidence="8">Homodimer.</text>
</comment>
<feature type="domain" description="SDH C-terminal" evidence="11">
    <location>
        <begin position="242"/>
        <end position="272"/>
    </location>
</feature>
<dbReference type="SUPFAM" id="SSF51735">
    <property type="entry name" value="NAD(P)-binding Rossmann-fold domains"/>
    <property type="match status" value="1"/>
</dbReference>
<evidence type="ECO:0000256" key="6">
    <source>
        <dbReference type="ARBA" id="ARBA00023141"/>
    </source>
</evidence>
<dbReference type="InterPro" id="IPR011342">
    <property type="entry name" value="Shikimate_DH"/>
</dbReference>
<comment type="function">
    <text evidence="8">Involved in the biosynthesis of the chorismate, which leads to the biosynthesis of aromatic amino acids. Catalyzes the reversible NADPH linked reduction of 3-dehydroshikimate (DHSA) to yield shikimate (SA).</text>
</comment>
<evidence type="ECO:0000259" key="10">
    <source>
        <dbReference type="Pfam" id="PF08501"/>
    </source>
</evidence>
<feature type="binding site" evidence="8">
    <location>
        <position position="103"/>
    </location>
    <ligand>
        <name>shikimate</name>
        <dbReference type="ChEBI" id="CHEBI:36208"/>
    </ligand>
</feature>
<sequence length="275" mass="29128">MLKLAVFGNPIKQSKSPIIHQQFAAQFELPVRYTAELSDEHSFKQDAQRFLAQPDAVGCNITAPFKQQAFEIAALLSPAAATARAVNTLQVLEDGRLKGFNTDGGGLVNDILAVLDSISGSSVLLIGAGGAARGVLVDLLNQHIASLTISNRTLENAQSLADICNGLSSNCKVTACNFADIPKAPFDLIINATSLSLHGDVPQIDPGLFAGSALAYDMVYGDKPTAFLTWAQQHGASQIRDGLGMLIGQAALSFAIWTGKQPDVAPVMQLLREQD</sequence>
<dbReference type="InterPro" id="IPR036291">
    <property type="entry name" value="NAD(P)-bd_dom_sf"/>
</dbReference>
<feature type="binding site" evidence="8">
    <location>
        <begin position="14"/>
        <end position="16"/>
    </location>
    <ligand>
        <name>shikimate</name>
        <dbReference type="ChEBI" id="CHEBI:36208"/>
    </ligand>
</feature>
<dbReference type="InterPro" id="IPR022893">
    <property type="entry name" value="Shikimate_DH_fam"/>
</dbReference>
<dbReference type="EMBL" id="JAUCBP010000001">
    <property type="protein sequence ID" value="MDM7859370.1"/>
    <property type="molecule type" value="Genomic_DNA"/>
</dbReference>
<name>A0ABT7ST92_9ALTE</name>
<keyword evidence="6 8" id="KW-0057">Aromatic amino acid biosynthesis</keyword>
<evidence type="ECO:0000256" key="7">
    <source>
        <dbReference type="ARBA" id="ARBA00049442"/>
    </source>
</evidence>
<dbReference type="Pfam" id="PF18317">
    <property type="entry name" value="SDH_C"/>
    <property type="match status" value="1"/>
</dbReference>
<dbReference type="InterPro" id="IPR041121">
    <property type="entry name" value="SDH_C"/>
</dbReference>
<dbReference type="Pfam" id="PF08501">
    <property type="entry name" value="Shikimate_dh_N"/>
    <property type="match status" value="1"/>
</dbReference>
<protein>
    <recommendedName>
        <fullName evidence="2 8">Shikimate dehydrogenase (NADP(+))</fullName>
        <shortName evidence="8">SDH</shortName>
        <ecNumber evidence="2 8">1.1.1.25</ecNumber>
    </recommendedName>
</protein>
<feature type="domain" description="Shikimate dehydrogenase substrate binding N-terminal" evidence="10">
    <location>
        <begin position="6"/>
        <end position="89"/>
    </location>
</feature>
<dbReference type="SUPFAM" id="SSF53223">
    <property type="entry name" value="Aminoacid dehydrogenase-like, N-terminal domain"/>
    <property type="match status" value="1"/>
</dbReference>
<dbReference type="GO" id="GO:0004764">
    <property type="term" value="F:shikimate 3-dehydrogenase (NADP+) activity"/>
    <property type="evidence" value="ECO:0007669"/>
    <property type="project" value="UniProtKB-EC"/>
</dbReference>
<keyword evidence="13" id="KW-1185">Reference proteome</keyword>
<dbReference type="InterPro" id="IPR006151">
    <property type="entry name" value="Shikm_DH/Glu-tRNA_Rdtase"/>
</dbReference>
<evidence type="ECO:0000256" key="8">
    <source>
        <dbReference type="HAMAP-Rule" id="MF_00222"/>
    </source>
</evidence>
<feature type="binding site" evidence="8">
    <location>
        <position position="220"/>
    </location>
    <ligand>
        <name>shikimate</name>
        <dbReference type="ChEBI" id="CHEBI:36208"/>
    </ligand>
</feature>
<feature type="domain" description="Quinate/shikimate 5-dehydrogenase/glutamyl-tRNA reductase" evidence="9">
    <location>
        <begin position="115"/>
        <end position="194"/>
    </location>
</feature>
<feature type="binding site" evidence="8">
    <location>
        <position position="218"/>
    </location>
    <ligand>
        <name>NADP(+)</name>
        <dbReference type="ChEBI" id="CHEBI:58349"/>
    </ligand>
</feature>
<comment type="catalytic activity">
    <reaction evidence="7 8">
        <text>shikimate + NADP(+) = 3-dehydroshikimate + NADPH + H(+)</text>
        <dbReference type="Rhea" id="RHEA:17737"/>
        <dbReference type="ChEBI" id="CHEBI:15378"/>
        <dbReference type="ChEBI" id="CHEBI:16630"/>
        <dbReference type="ChEBI" id="CHEBI:36208"/>
        <dbReference type="ChEBI" id="CHEBI:57783"/>
        <dbReference type="ChEBI" id="CHEBI:58349"/>
        <dbReference type="EC" id="1.1.1.25"/>
    </reaction>
</comment>
<evidence type="ECO:0000259" key="9">
    <source>
        <dbReference type="Pfam" id="PF01488"/>
    </source>
</evidence>
<evidence type="ECO:0000259" key="11">
    <source>
        <dbReference type="Pfam" id="PF18317"/>
    </source>
</evidence>
<keyword evidence="3 8" id="KW-0028">Amino-acid biosynthesis</keyword>
<dbReference type="Proteomes" id="UP001234343">
    <property type="component" value="Unassembled WGS sequence"/>
</dbReference>
<evidence type="ECO:0000256" key="3">
    <source>
        <dbReference type="ARBA" id="ARBA00022605"/>
    </source>
</evidence>
<keyword evidence="4 8" id="KW-0521">NADP</keyword>
<organism evidence="12 13">
    <name type="scientific">Alteromonas arenosi</name>
    <dbReference type="NCBI Taxonomy" id="3055817"/>
    <lineage>
        <taxon>Bacteria</taxon>
        <taxon>Pseudomonadati</taxon>
        <taxon>Pseudomonadota</taxon>
        <taxon>Gammaproteobacteria</taxon>
        <taxon>Alteromonadales</taxon>
        <taxon>Alteromonadaceae</taxon>
        <taxon>Alteromonas/Salinimonas group</taxon>
        <taxon>Alteromonas</taxon>
    </lineage>
</organism>
<gene>
    <name evidence="8 12" type="primary">aroE</name>
    <name evidence="12" type="ORF">QTP81_01960</name>
</gene>
<feature type="binding site" evidence="8">
    <location>
        <position position="87"/>
    </location>
    <ligand>
        <name>shikimate</name>
        <dbReference type="ChEBI" id="CHEBI:36208"/>
    </ligand>
</feature>
<comment type="pathway">
    <text evidence="1 8">Metabolic intermediate biosynthesis; chorismate biosynthesis; chorismate from D-erythrose 4-phosphate and phosphoenolpyruvate: step 4/7.</text>
</comment>
<feature type="active site" description="Proton acceptor" evidence="8">
    <location>
        <position position="66"/>
    </location>
</feature>
<evidence type="ECO:0000313" key="13">
    <source>
        <dbReference type="Proteomes" id="UP001234343"/>
    </source>
</evidence>
<evidence type="ECO:0000256" key="1">
    <source>
        <dbReference type="ARBA" id="ARBA00004871"/>
    </source>
</evidence>
<evidence type="ECO:0000256" key="2">
    <source>
        <dbReference type="ARBA" id="ARBA00012962"/>
    </source>
</evidence>
<feature type="binding site" evidence="8">
    <location>
        <position position="242"/>
    </location>
    <ligand>
        <name>NADP(+)</name>
        <dbReference type="ChEBI" id="CHEBI:58349"/>
    </ligand>
</feature>
<dbReference type="Gene3D" id="3.40.50.10860">
    <property type="entry name" value="Leucine Dehydrogenase, chain A, domain 1"/>
    <property type="match status" value="1"/>
</dbReference>
<dbReference type="PANTHER" id="PTHR21089">
    <property type="entry name" value="SHIKIMATE DEHYDROGENASE"/>
    <property type="match status" value="1"/>
</dbReference>
<dbReference type="PANTHER" id="PTHR21089:SF1">
    <property type="entry name" value="BIFUNCTIONAL 3-DEHYDROQUINATE DEHYDRATASE_SHIKIMATE DEHYDROGENASE, CHLOROPLASTIC"/>
    <property type="match status" value="1"/>
</dbReference>
<dbReference type="NCBIfam" id="TIGR00507">
    <property type="entry name" value="aroE"/>
    <property type="match status" value="1"/>
</dbReference>
<evidence type="ECO:0000256" key="5">
    <source>
        <dbReference type="ARBA" id="ARBA00023002"/>
    </source>
</evidence>
<dbReference type="EC" id="1.1.1.25" evidence="2 8"/>
<dbReference type="InterPro" id="IPR013708">
    <property type="entry name" value="Shikimate_DH-bd_N"/>
</dbReference>
<comment type="caution">
    <text evidence="12">The sequence shown here is derived from an EMBL/GenBank/DDBJ whole genome shotgun (WGS) entry which is preliminary data.</text>
</comment>
<evidence type="ECO:0000256" key="4">
    <source>
        <dbReference type="ARBA" id="ARBA00022857"/>
    </source>
</evidence>
<dbReference type="Gene3D" id="3.40.50.720">
    <property type="entry name" value="NAD(P)-binding Rossmann-like Domain"/>
    <property type="match status" value="1"/>
</dbReference>